<keyword evidence="3" id="KW-0648">Protein biosynthesis</keyword>
<reference evidence="4 5" key="1">
    <citation type="submission" date="2024-01" db="EMBL/GenBank/DDBJ databases">
        <title>The genomes of 5 underutilized Papilionoideae crops provide insights into root nodulation and disease resistanc.</title>
        <authorList>
            <person name="Jiang F."/>
        </authorList>
    </citation>
    <scope>NUCLEOTIDE SEQUENCE [LARGE SCALE GENOMIC DNA]</scope>
    <source>
        <strain evidence="4">LVBAO_FW01</strain>
        <tissue evidence="4">Leaves</tissue>
    </source>
</reference>
<comment type="caution">
    <text evidence="4">The sequence shown here is derived from an EMBL/GenBank/DDBJ whole genome shotgun (WGS) entry which is preliminary data.</text>
</comment>
<evidence type="ECO:0000313" key="5">
    <source>
        <dbReference type="Proteomes" id="UP001367508"/>
    </source>
</evidence>
<dbReference type="InterPro" id="IPR027417">
    <property type="entry name" value="P-loop_NTPase"/>
</dbReference>
<dbReference type="PANTHER" id="PTHR42908">
    <property type="entry name" value="TRANSLATION ELONGATION FACTOR-RELATED"/>
    <property type="match status" value="1"/>
</dbReference>
<evidence type="ECO:0000313" key="4">
    <source>
        <dbReference type="EMBL" id="KAK7338695.1"/>
    </source>
</evidence>
<dbReference type="PANTHER" id="PTHR42908:SF10">
    <property type="entry name" value="EUKARYOTIC TRANSLATION ELONGATION FACTOR 2"/>
    <property type="match status" value="1"/>
</dbReference>
<accession>A0AAN9LM75</accession>
<dbReference type="GO" id="GO:0003924">
    <property type="term" value="F:GTPase activity"/>
    <property type="evidence" value="ECO:0007669"/>
    <property type="project" value="TreeGrafter"/>
</dbReference>
<dbReference type="AlphaFoldDB" id="A0AAN9LM75"/>
<dbReference type="GO" id="GO:0043022">
    <property type="term" value="F:ribosome binding"/>
    <property type="evidence" value="ECO:0007669"/>
    <property type="project" value="TreeGrafter"/>
</dbReference>
<dbReference type="GO" id="GO:0005829">
    <property type="term" value="C:cytosol"/>
    <property type="evidence" value="ECO:0007669"/>
    <property type="project" value="TreeGrafter"/>
</dbReference>
<organism evidence="4 5">
    <name type="scientific">Canavalia gladiata</name>
    <name type="common">Sword bean</name>
    <name type="synonym">Dolichos gladiatus</name>
    <dbReference type="NCBI Taxonomy" id="3824"/>
    <lineage>
        <taxon>Eukaryota</taxon>
        <taxon>Viridiplantae</taxon>
        <taxon>Streptophyta</taxon>
        <taxon>Embryophyta</taxon>
        <taxon>Tracheophyta</taxon>
        <taxon>Spermatophyta</taxon>
        <taxon>Magnoliopsida</taxon>
        <taxon>eudicotyledons</taxon>
        <taxon>Gunneridae</taxon>
        <taxon>Pentapetalae</taxon>
        <taxon>rosids</taxon>
        <taxon>fabids</taxon>
        <taxon>Fabales</taxon>
        <taxon>Fabaceae</taxon>
        <taxon>Papilionoideae</taxon>
        <taxon>50 kb inversion clade</taxon>
        <taxon>NPAAA clade</taxon>
        <taxon>indigoferoid/millettioid clade</taxon>
        <taxon>Phaseoleae</taxon>
        <taxon>Canavalia</taxon>
    </lineage>
</organism>
<proteinExistence type="predicted"/>
<keyword evidence="1" id="KW-0963">Cytoplasm</keyword>
<evidence type="ECO:0000256" key="2">
    <source>
        <dbReference type="ARBA" id="ARBA00022768"/>
    </source>
</evidence>
<evidence type="ECO:0000256" key="1">
    <source>
        <dbReference type="ARBA" id="ARBA00022490"/>
    </source>
</evidence>
<gene>
    <name evidence="4" type="ORF">VNO77_19321</name>
</gene>
<sequence>MSMLIELNGDKLSEEVSGLFRSLTRWENVSLSFRWLEISLSDTSEGYCEGTVAFPTGLHGWTLTLTNFAKTYTSKFGVDEAEMTRRLWGESFFDLTTTKWTSKNTDSATCKRGVGPMRRVRGENIDEMCRAILAPSKYDTLVNDDLSSSLSYDSSERQCEELAWRPPR</sequence>
<evidence type="ECO:0000256" key="3">
    <source>
        <dbReference type="ARBA" id="ARBA00022917"/>
    </source>
</evidence>
<dbReference type="Gene3D" id="3.90.1430.10">
    <property type="entry name" value="Yeast translation eEF2 (G' domain)"/>
    <property type="match status" value="1"/>
</dbReference>
<dbReference type="GO" id="GO:0003746">
    <property type="term" value="F:translation elongation factor activity"/>
    <property type="evidence" value="ECO:0007669"/>
    <property type="project" value="UniProtKB-KW"/>
</dbReference>
<keyword evidence="5" id="KW-1185">Reference proteome</keyword>
<dbReference type="EMBL" id="JAYMYQ010000004">
    <property type="protein sequence ID" value="KAK7338695.1"/>
    <property type="molecule type" value="Genomic_DNA"/>
</dbReference>
<keyword evidence="2" id="KW-0251">Elongation factor</keyword>
<dbReference type="Proteomes" id="UP001367508">
    <property type="component" value="Unassembled WGS sequence"/>
</dbReference>
<name>A0AAN9LM75_CANGL</name>
<dbReference type="SUPFAM" id="SSF52540">
    <property type="entry name" value="P-loop containing nucleoside triphosphate hydrolases"/>
    <property type="match status" value="1"/>
</dbReference>
<dbReference type="GO" id="GO:1990904">
    <property type="term" value="C:ribonucleoprotein complex"/>
    <property type="evidence" value="ECO:0007669"/>
    <property type="project" value="TreeGrafter"/>
</dbReference>
<protein>
    <submittedName>
        <fullName evidence="4">Uncharacterized protein</fullName>
    </submittedName>
</protein>